<evidence type="ECO:0000313" key="7">
    <source>
        <dbReference type="EMBL" id="MED6121063.1"/>
    </source>
</evidence>
<keyword evidence="8" id="KW-1185">Reference proteome</keyword>
<proteinExistence type="predicted"/>
<comment type="subcellular location">
    <subcellularLocation>
        <location evidence="1">Cell membrane</location>
        <topology evidence="1">Multi-pass membrane protein</topology>
    </subcellularLocation>
</comment>
<keyword evidence="4" id="KW-1133">Transmembrane helix</keyword>
<evidence type="ECO:0000313" key="8">
    <source>
        <dbReference type="Proteomes" id="UP001341840"/>
    </source>
</evidence>
<protein>
    <recommendedName>
        <fullName evidence="6">Integral membrane bound transporter domain-containing protein</fullName>
    </recommendedName>
</protein>
<dbReference type="InterPro" id="IPR049453">
    <property type="entry name" value="Memb_transporter_dom"/>
</dbReference>
<dbReference type="Pfam" id="PF13515">
    <property type="entry name" value="FUSC_2"/>
    <property type="match status" value="1"/>
</dbReference>
<reference evidence="7 8" key="1">
    <citation type="journal article" date="2023" name="Plants (Basel)">
        <title>Bridging the Gap: Combining Genomics and Transcriptomics Approaches to Understand Stylosanthes scabra, an Orphan Legume from the Brazilian Caatinga.</title>
        <authorList>
            <person name="Ferreira-Neto J.R.C."/>
            <person name="da Silva M.D."/>
            <person name="Binneck E."/>
            <person name="de Melo N.F."/>
            <person name="da Silva R.H."/>
            <person name="de Melo A.L.T.M."/>
            <person name="Pandolfi V."/>
            <person name="Bustamante F.O."/>
            <person name="Brasileiro-Vidal A.C."/>
            <person name="Benko-Iseppon A.M."/>
        </authorList>
    </citation>
    <scope>NUCLEOTIDE SEQUENCE [LARGE SCALE GENOMIC DNA]</scope>
    <source>
        <tissue evidence="7">Leaves</tissue>
    </source>
</reference>
<name>A0ABU6RAQ7_9FABA</name>
<dbReference type="EMBL" id="JASCZI010030309">
    <property type="protein sequence ID" value="MED6121063.1"/>
    <property type="molecule type" value="Genomic_DNA"/>
</dbReference>
<accession>A0ABU6RAQ7</accession>
<dbReference type="PANTHER" id="PTHR30509">
    <property type="entry name" value="P-HYDROXYBENZOIC ACID EFFLUX PUMP SUBUNIT-RELATED"/>
    <property type="match status" value="1"/>
</dbReference>
<dbReference type="Proteomes" id="UP001341840">
    <property type="component" value="Unassembled WGS sequence"/>
</dbReference>
<gene>
    <name evidence="7" type="ORF">PIB30_026687</name>
</gene>
<sequence>MINGFLCVIHTFQARRFYRLYIENISERLNCNLETISATDNLTAVSFFSQAKSLSKVGSKLFQRMKSNMNGIHWEMPHNPHCIDPKERLQDMEVPIRGMDIALSSCTTFPVSVVDEELRDTLLNCRGRYNQKLDQPDNLFAPLDTTTNLESKKKILNKSIFKAYKDLPTAFFLYCLQLLLEKSSSVAKKTNHVVENSLEDDDSKGIFRKIRELAMKFIPSRHSLVFALKCSLTLGLAMLFGLTYSKDSGYWSGLAVAISFDTRRQPTFWATNARMQGTAVGSIYGVLSCFIFHKYVDLRLLPLLPWVVFYTFLRHSRLYGQAGAISAVIGALPILGREHYGPPKQFAIARIAEVSIGLICFLIVEIILSPSRAATLARTQLSRTFRALQDCIGKISIIIPRENHQSSSSSQELREAQKKMKCLVSQMEAFIVEAELEPSFWFLPFHGACYRKMLESLSRIVDLLLFVAYSMEHISELSQKVGGSWVDLQDQMHENVESVKKNVCPTLKFLEEITQIKSLTDLEKELKKRNVPCDIESGEYPNADTFRTLSGDEEVDSITESFLKHLEDIASKSDNNTDEEMVKCEMLFHYSCLGFCISNLVREIIKIENELRELLLMWENENPSGLSNMKEIYCKISILCSR</sequence>
<keyword evidence="2" id="KW-1003">Cell membrane</keyword>
<dbReference type="PANTHER" id="PTHR30509:SF34">
    <property type="entry name" value="F3L24.34 PROTEIN"/>
    <property type="match status" value="1"/>
</dbReference>
<keyword evidence="5" id="KW-0472">Membrane</keyword>
<evidence type="ECO:0000256" key="1">
    <source>
        <dbReference type="ARBA" id="ARBA00004651"/>
    </source>
</evidence>
<evidence type="ECO:0000256" key="4">
    <source>
        <dbReference type="ARBA" id="ARBA00022989"/>
    </source>
</evidence>
<evidence type="ECO:0000259" key="6">
    <source>
        <dbReference type="Pfam" id="PF13515"/>
    </source>
</evidence>
<evidence type="ECO:0000256" key="5">
    <source>
        <dbReference type="ARBA" id="ARBA00023136"/>
    </source>
</evidence>
<comment type="caution">
    <text evidence="7">The sequence shown here is derived from an EMBL/GenBank/DDBJ whole genome shotgun (WGS) entry which is preliminary data.</text>
</comment>
<organism evidence="7 8">
    <name type="scientific">Stylosanthes scabra</name>
    <dbReference type="NCBI Taxonomy" id="79078"/>
    <lineage>
        <taxon>Eukaryota</taxon>
        <taxon>Viridiplantae</taxon>
        <taxon>Streptophyta</taxon>
        <taxon>Embryophyta</taxon>
        <taxon>Tracheophyta</taxon>
        <taxon>Spermatophyta</taxon>
        <taxon>Magnoliopsida</taxon>
        <taxon>eudicotyledons</taxon>
        <taxon>Gunneridae</taxon>
        <taxon>Pentapetalae</taxon>
        <taxon>rosids</taxon>
        <taxon>fabids</taxon>
        <taxon>Fabales</taxon>
        <taxon>Fabaceae</taxon>
        <taxon>Papilionoideae</taxon>
        <taxon>50 kb inversion clade</taxon>
        <taxon>dalbergioids sensu lato</taxon>
        <taxon>Dalbergieae</taxon>
        <taxon>Pterocarpus clade</taxon>
        <taxon>Stylosanthes</taxon>
    </lineage>
</organism>
<evidence type="ECO:0000256" key="2">
    <source>
        <dbReference type="ARBA" id="ARBA00022475"/>
    </source>
</evidence>
<feature type="domain" description="Integral membrane bound transporter" evidence="6">
    <location>
        <begin position="236"/>
        <end position="364"/>
    </location>
</feature>
<evidence type="ECO:0000256" key="3">
    <source>
        <dbReference type="ARBA" id="ARBA00022692"/>
    </source>
</evidence>
<keyword evidence="3" id="KW-0812">Transmembrane</keyword>